<keyword evidence="4" id="KW-1133">Transmembrane helix</keyword>
<dbReference type="InterPro" id="IPR035965">
    <property type="entry name" value="PAS-like_dom_sf"/>
</dbReference>
<evidence type="ECO:0000256" key="4">
    <source>
        <dbReference type="SAM" id="Phobius"/>
    </source>
</evidence>
<reference evidence="8" key="1">
    <citation type="journal article" date="2010" name="Int. J. Syst. Evol. Microbiol.">
        <title>Porticoccus litoralis gen. nov., sp. nov., a gammaproteobacterium isolated from the Yellow Sea.</title>
        <authorList>
            <person name="Oh H.M."/>
            <person name="Kim H."/>
            <person name="Kim K.M."/>
            <person name="Min G.S."/>
            <person name="Cho J.C."/>
        </authorList>
    </citation>
    <scope>NUCLEOTIDE SEQUENCE</scope>
    <source>
        <strain evidence="8">DSM 25064</strain>
    </source>
</reference>
<dbReference type="InterPro" id="IPR000700">
    <property type="entry name" value="PAS-assoc_C"/>
</dbReference>
<feature type="domain" description="PAC" evidence="6">
    <location>
        <begin position="463"/>
        <end position="515"/>
    </location>
</feature>
<dbReference type="InterPro" id="IPR050469">
    <property type="entry name" value="Diguanylate_Cyclase"/>
</dbReference>
<dbReference type="AlphaFoldDB" id="A0AAW8B342"/>
<gene>
    <name evidence="8" type="ORF">Q8A57_08475</name>
</gene>
<dbReference type="SMART" id="SM00267">
    <property type="entry name" value="GGDEF"/>
    <property type="match status" value="1"/>
</dbReference>
<dbReference type="FunFam" id="3.30.70.270:FF:000001">
    <property type="entry name" value="Diguanylate cyclase domain protein"/>
    <property type="match status" value="1"/>
</dbReference>
<dbReference type="Proteomes" id="UP001178354">
    <property type="component" value="Unassembled WGS sequence"/>
</dbReference>
<evidence type="ECO:0000256" key="3">
    <source>
        <dbReference type="ARBA" id="ARBA00034247"/>
    </source>
</evidence>
<keyword evidence="4" id="KW-0472">Membrane</keyword>
<dbReference type="SUPFAM" id="SSF53850">
    <property type="entry name" value="Periplasmic binding protein-like II"/>
    <property type="match status" value="1"/>
</dbReference>
<dbReference type="Gene3D" id="3.30.70.270">
    <property type="match status" value="1"/>
</dbReference>
<sequence length="677" mass="76365">MLIQRFLQLPMFSTTRALARLALSLLLMVSLLPSAWAEPAEGVVAVPETTVSLRLNWFHQFEFAGYYAALEKGFFAEEGLNVHILERDPETAVVDDVVSGFVDFGVADSSLIVARMNGKPVVMVTPIFQHSPMVLISLAENNILGPADLAGKTLMYQLDQDDAVIAATLNEVGLGPKDIISVPHSFDDWALLNSDIVAMSAYISNQPYLYREKNIEINIIDPANYGIDFYGDSLFTSERMINTHPNVVSAFQRATIRGWGYALEHPDEIIDLILRKYQPEKTREQLVYEAKSIRRMIQPDLLDVGLINRHRFDRIADIYRERGRIPAEADLTGFFADDYLVPADVHSVFLHWIVPLAIISMAVLALMFVINQRLQRIVYQKTHDANEAREKAERYLAILDRHTCVMRVDSELKVQYISIAFCELTGYESHQLLGKPHTFLMDESNNGLKIRQLLEATSAGKNWQGEIYLKQKNGGQLVMDVFVEPVQDGKGKVLGYNAVYLDMTQKKNAELLSITDTLTNLYNRNKIDALLVKESKLVNRGSPVFSIILLDIDHFKLINDQYGHLMGDQVLREIARCLKHNIRETDYVGRWGGEEFMVICANTSLMGAEALAEMLRAKMEQAEFPEHIHATSSFGVAEYFPGESIDSLIKRADEGLYWAKNSGRNCVRTRPCHVGSA</sequence>
<dbReference type="Pfam" id="PF09084">
    <property type="entry name" value="NMT1"/>
    <property type="match status" value="1"/>
</dbReference>
<dbReference type="InterPro" id="IPR000014">
    <property type="entry name" value="PAS"/>
</dbReference>
<evidence type="ECO:0000313" key="8">
    <source>
        <dbReference type="EMBL" id="MDP1521001.1"/>
    </source>
</evidence>
<feature type="domain" description="PAS" evidence="5">
    <location>
        <begin position="405"/>
        <end position="435"/>
    </location>
</feature>
<keyword evidence="4" id="KW-0812">Transmembrane</keyword>
<dbReference type="PROSITE" id="PS50887">
    <property type="entry name" value="GGDEF"/>
    <property type="match status" value="1"/>
</dbReference>
<name>A0AAW8B342_9GAMM</name>
<reference evidence="8" key="2">
    <citation type="submission" date="2023-08" db="EMBL/GenBank/DDBJ databases">
        <authorList>
            <person name="Luo J."/>
        </authorList>
    </citation>
    <scope>NUCLEOTIDE SEQUENCE</scope>
    <source>
        <strain evidence="8">DSM 25064</strain>
    </source>
</reference>
<dbReference type="Pfam" id="PF13426">
    <property type="entry name" value="PAS_9"/>
    <property type="match status" value="1"/>
</dbReference>
<dbReference type="SUPFAM" id="SSF55073">
    <property type="entry name" value="Nucleotide cyclase"/>
    <property type="match status" value="1"/>
</dbReference>
<evidence type="ECO:0000256" key="2">
    <source>
        <dbReference type="ARBA" id="ARBA00012528"/>
    </source>
</evidence>
<protein>
    <recommendedName>
        <fullName evidence="2">diguanylate cyclase</fullName>
        <ecNumber evidence="2">2.7.7.65</ecNumber>
    </recommendedName>
</protein>
<evidence type="ECO:0000259" key="5">
    <source>
        <dbReference type="PROSITE" id="PS50112"/>
    </source>
</evidence>
<dbReference type="PROSITE" id="PS50112">
    <property type="entry name" value="PAS"/>
    <property type="match status" value="1"/>
</dbReference>
<dbReference type="PANTHER" id="PTHR45138:SF9">
    <property type="entry name" value="DIGUANYLATE CYCLASE DGCM-RELATED"/>
    <property type="match status" value="1"/>
</dbReference>
<keyword evidence="9" id="KW-1185">Reference proteome</keyword>
<dbReference type="PROSITE" id="PS50113">
    <property type="entry name" value="PAC"/>
    <property type="match status" value="1"/>
</dbReference>
<dbReference type="GO" id="GO:0052621">
    <property type="term" value="F:diguanylate cyclase activity"/>
    <property type="evidence" value="ECO:0007669"/>
    <property type="project" value="UniProtKB-EC"/>
</dbReference>
<proteinExistence type="predicted"/>
<dbReference type="CDD" id="cd01949">
    <property type="entry name" value="GGDEF"/>
    <property type="match status" value="1"/>
</dbReference>
<dbReference type="Pfam" id="PF00990">
    <property type="entry name" value="GGDEF"/>
    <property type="match status" value="1"/>
</dbReference>
<organism evidence="8 9">
    <name type="scientific">Porticoccus litoralis</name>
    <dbReference type="NCBI Taxonomy" id="434086"/>
    <lineage>
        <taxon>Bacteria</taxon>
        <taxon>Pseudomonadati</taxon>
        <taxon>Pseudomonadota</taxon>
        <taxon>Gammaproteobacteria</taxon>
        <taxon>Cellvibrionales</taxon>
        <taxon>Porticoccaceae</taxon>
        <taxon>Porticoccus</taxon>
    </lineage>
</organism>
<comment type="catalytic activity">
    <reaction evidence="3">
        <text>2 GTP = 3',3'-c-di-GMP + 2 diphosphate</text>
        <dbReference type="Rhea" id="RHEA:24898"/>
        <dbReference type="ChEBI" id="CHEBI:33019"/>
        <dbReference type="ChEBI" id="CHEBI:37565"/>
        <dbReference type="ChEBI" id="CHEBI:58805"/>
        <dbReference type="EC" id="2.7.7.65"/>
    </reaction>
</comment>
<dbReference type="RefSeq" id="WP_305170616.1">
    <property type="nucleotide sequence ID" value="NZ_JAUUUU010000004.1"/>
</dbReference>
<evidence type="ECO:0000259" key="6">
    <source>
        <dbReference type="PROSITE" id="PS50113"/>
    </source>
</evidence>
<dbReference type="EMBL" id="JAUUUU010000004">
    <property type="protein sequence ID" value="MDP1521001.1"/>
    <property type="molecule type" value="Genomic_DNA"/>
</dbReference>
<dbReference type="InterPro" id="IPR029787">
    <property type="entry name" value="Nucleotide_cyclase"/>
</dbReference>
<comment type="cofactor">
    <cofactor evidence="1">
        <name>Mg(2+)</name>
        <dbReference type="ChEBI" id="CHEBI:18420"/>
    </cofactor>
</comment>
<dbReference type="Gene3D" id="3.30.450.20">
    <property type="entry name" value="PAS domain"/>
    <property type="match status" value="1"/>
</dbReference>
<feature type="transmembrane region" description="Helical" evidence="4">
    <location>
        <begin position="349"/>
        <end position="370"/>
    </location>
</feature>
<evidence type="ECO:0000259" key="7">
    <source>
        <dbReference type="PROSITE" id="PS50887"/>
    </source>
</evidence>
<dbReference type="EC" id="2.7.7.65" evidence="2"/>
<accession>A0AAW8B342</accession>
<dbReference type="InterPro" id="IPR000160">
    <property type="entry name" value="GGDEF_dom"/>
</dbReference>
<evidence type="ECO:0000256" key="1">
    <source>
        <dbReference type="ARBA" id="ARBA00001946"/>
    </source>
</evidence>
<feature type="domain" description="GGDEF" evidence="7">
    <location>
        <begin position="543"/>
        <end position="672"/>
    </location>
</feature>
<comment type="caution">
    <text evidence="8">The sequence shown here is derived from an EMBL/GenBank/DDBJ whole genome shotgun (WGS) entry which is preliminary data.</text>
</comment>
<dbReference type="NCBIfam" id="TIGR00254">
    <property type="entry name" value="GGDEF"/>
    <property type="match status" value="1"/>
</dbReference>
<dbReference type="InterPro" id="IPR015168">
    <property type="entry name" value="SsuA/THI5"/>
</dbReference>
<dbReference type="SUPFAM" id="SSF55785">
    <property type="entry name" value="PYP-like sensor domain (PAS domain)"/>
    <property type="match status" value="1"/>
</dbReference>
<dbReference type="PANTHER" id="PTHR45138">
    <property type="entry name" value="REGULATORY COMPONENTS OF SENSORY TRANSDUCTION SYSTEM"/>
    <property type="match status" value="1"/>
</dbReference>
<dbReference type="NCBIfam" id="TIGR00229">
    <property type="entry name" value="sensory_box"/>
    <property type="match status" value="1"/>
</dbReference>
<dbReference type="InterPro" id="IPR043128">
    <property type="entry name" value="Rev_trsase/Diguanyl_cyclase"/>
</dbReference>
<dbReference type="CDD" id="cd00130">
    <property type="entry name" value="PAS"/>
    <property type="match status" value="1"/>
</dbReference>
<dbReference type="Gene3D" id="3.40.190.10">
    <property type="entry name" value="Periplasmic binding protein-like II"/>
    <property type="match status" value="2"/>
</dbReference>
<evidence type="ECO:0000313" key="9">
    <source>
        <dbReference type="Proteomes" id="UP001178354"/>
    </source>
</evidence>